<organism evidence="2 3">
    <name type="scientific">Pichia membranifaciens</name>
    <dbReference type="NCBI Taxonomy" id="4926"/>
    <lineage>
        <taxon>Eukaryota</taxon>
        <taxon>Fungi</taxon>
        <taxon>Dikarya</taxon>
        <taxon>Ascomycota</taxon>
        <taxon>Saccharomycotina</taxon>
        <taxon>Pichiomycetes</taxon>
        <taxon>Pichiales</taxon>
        <taxon>Pichiaceae</taxon>
        <taxon>Pichia</taxon>
    </lineage>
</organism>
<dbReference type="Proteomes" id="UP000186136">
    <property type="component" value="Unassembled WGS sequence"/>
</dbReference>
<feature type="region of interest" description="Disordered" evidence="1">
    <location>
        <begin position="135"/>
        <end position="169"/>
    </location>
</feature>
<comment type="caution">
    <text evidence="2">The sequence shown here is derived from an EMBL/GenBank/DDBJ whole genome shotgun (WGS) entry which is preliminary data.</text>
</comment>
<sequence>MSTQGEILDTSLLAWLEGHADGQEGESADDGATDPDGHARATLLAEPVGHGSKGARDTAGNQAEGDACGTGPGGEHLRGVGVQAGVVDVDEEVGGRAKAGIGARSGIPVNDVGGAARGSAVGGDVNVQEIVEDRVRDADEEPRGENQAGGPDDKLVGEEDLDVGPGGVPDLPECNREACGLTGIEVGLLDLAARLKLLQGQRARSVVLAGDVHDGFIGLLVPADGDEELGCLAELQYEQTQQCGTHYYSGVRVPAVSPASVHPGGAVVWVGAGVVGNKGPRDQGGDCLTNSPPRSHGGVHVLVLGWEELEEDGHVGGNVTPGCNGGEKHEDAVHCITGGAAGEEAEEGREDQGRVEGDFPANQVGTKPKQNRTSDQPGVEDLCRHGIPTALHLVVDVSLDCGLHHLHLRVDRVSEPGDAKELHVEPRKADLVDGIVHKVDFPLQRHVAVLDGREVLHQVHW</sequence>
<feature type="compositionally biased region" description="Acidic residues" evidence="1">
    <location>
        <begin position="23"/>
        <end position="33"/>
    </location>
</feature>
<evidence type="ECO:0000256" key="1">
    <source>
        <dbReference type="SAM" id="MobiDB-lite"/>
    </source>
</evidence>
<gene>
    <name evidence="2" type="ORF">PMKS-004197</name>
</gene>
<dbReference type="EMBL" id="BDGI01000226">
    <property type="protein sequence ID" value="GAV30680.1"/>
    <property type="molecule type" value="Genomic_DNA"/>
</dbReference>
<feature type="compositionally biased region" description="Basic and acidic residues" evidence="1">
    <location>
        <begin position="135"/>
        <end position="144"/>
    </location>
</feature>
<keyword evidence="3" id="KW-1185">Reference proteome</keyword>
<reference evidence="2 3" key="1">
    <citation type="submission" date="2016-08" db="EMBL/GenBank/DDBJ databases">
        <title>Whole genome shotgun sequence of Pichia membranifaciens KS47-1.</title>
        <authorList>
            <person name="Konishi M."/>
            <person name="Ishida M."/>
            <person name="Arakawa T."/>
            <person name="Kato Y."/>
            <person name="Horiuchi J."/>
        </authorList>
    </citation>
    <scope>NUCLEOTIDE SEQUENCE [LARGE SCALE GENOMIC DNA]</scope>
    <source>
        <strain evidence="2 3">KS47-1</strain>
    </source>
</reference>
<feature type="region of interest" description="Disordered" evidence="1">
    <location>
        <begin position="16"/>
        <end position="77"/>
    </location>
</feature>
<dbReference type="AlphaFoldDB" id="A0A1Q2YM74"/>
<feature type="region of interest" description="Disordered" evidence="1">
    <location>
        <begin position="341"/>
        <end position="377"/>
    </location>
</feature>
<evidence type="ECO:0000313" key="3">
    <source>
        <dbReference type="Proteomes" id="UP000186136"/>
    </source>
</evidence>
<proteinExistence type="predicted"/>
<name>A0A1Q2YM74_9ASCO</name>
<accession>A0A1Q2YM74</accession>
<protein>
    <submittedName>
        <fullName evidence="2">Uncharacterized protein</fullName>
    </submittedName>
</protein>
<evidence type="ECO:0000313" key="2">
    <source>
        <dbReference type="EMBL" id="GAV30680.1"/>
    </source>
</evidence>